<proteinExistence type="predicted"/>
<sequence length="83" mass="9168">MNVGRECALDRARQLYVRILVALHACSPTVIRHSSADSPGLSSAVMESREPHTELVGQYQDPEGSIPQWLRTGQSPEPPRPHP</sequence>
<evidence type="ECO:0000313" key="3">
    <source>
        <dbReference type="Proteomes" id="UP001066276"/>
    </source>
</evidence>
<organism evidence="2 3">
    <name type="scientific">Pleurodeles waltl</name>
    <name type="common">Iberian ribbed newt</name>
    <dbReference type="NCBI Taxonomy" id="8319"/>
    <lineage>
        <taxon>Eukaryota</taxon>
        <taxon>Metazoa</taxon>
        <taxon>Chordata</taxon>
        <taxon>Craniata</taxon>
        <taxon>Vertebrata</taxon>
        <taxon>Euteleostomi</taxon>
        <taxon>Amphibia</taxon>
        <taxon>Batrachia</taxon>
        <taxon>Caudata</taxon>
        <taxon>Salamandroidea</taxon>
        <taxon>Salamandridae</taxon>
        <taxon>Pleurodelinae</taxon>
        <taxon>Pleurodeles</taxon>
    </lineage>
</organism>
<comment type="caution">
    <text evidence="2">The sequence shown here is derived from an EMBL/GenBank/DDBJ whole genome shotgun (WGS) entry which is preliminary data.</text>
</comment>
<accession>A0AAV7PIQ8</accession>
<evidence type="ECO:0000313" key="2">
    <source>
        <dbReference type="EMBL" id="KAJ1127267.1"/>
    </source>
</evidence>
<name>A0AAV7PIQ8_PLEWA</name>
<protein>
    <submittedName>
        <fullName evidence="2">Uncharacterized protein</fullName>
    </submittedName>
</protein>
<gene>
    <name evidence="2" type="ORF">NDU88_005670</name>
</gene>
<reference evidence="2" key="1">
    <citation type="journal article" date="2022" name="bioRxiv">
        <title>Sequencing and chromosome-scale assembly of the giantPleurodeles waltlgenome.</title>
        <authorList>
            <person name="Brown T."/>
            <person name="Elewa A."/>
            <person name="Iarovenko S."/>
            <person name="Subramanian E."/>
            <person name="Araus A.J."/>
            <person name="Petzold A."/>
            <person name="Susuki M."/>
            <person name="Suzuki K.-i.T."/>
            <person name="Hayashi T."/>
            <person name="Toyoda A."/>
            <person name="Oliveira C."/>
            <person name="Osipova E."/>
            <person name="Leigh N.D."/>
            <person name="Simon A."/>
            <person name="Yun M.H."/>
        </authorList>
    </citation>
    <scope>NUCLEOTIDE SEQUENCE</scope>
    <source>
        <strain evidence="2">20211129_DDA</strain>
        <tissue evidence="2">Liver</tissue>
    </source>
</reference>
<keyword evidence="3" id="KW-1185">Reference proteome</keyword>
<feature type="region of interest" description="Disordered" evidence="1">
    <location>
        <begin position="32"/>
        <end position="83"/>
    </location>
</feature>
<dbReference type="Proteomes" id="UP001066276">
    <property type="component" value="Chromosome 7"/>
</dbReference>
<evidence type="ECO:0000256" key="1">
    <source>
        <dbReference type="SAM" id="MobiDB-lite"/>
    </source>
</evidence>
<dbReference type="EMBL" id="JANPWB010000011">
    <property type="protein sequence ID" value="KAJ1127267.1"/>
    <property type="molecule type" value="Genomic_DNA"/>
</dbReference>
<dbReference type="AlphaFoldDB" id="A0AAV7PIQ8"/>